<dbReference type="InterPro" id="IPR026286">
    <property type="entry name" value="MaiA/AMDase"/>
</dbReference>
<organism evidence="1 2">
    <name type="scientific">Pseudovibrio ascidiaceicola</name>
    <dbReference type="NCBI Taxonomy" id="285279"/>
    <lineage>
        <taxon>Bacteria</taxon>
        <taxon>Pseudomonadati</taxon>
        <taxon>Pseudomonadota</taxon>
        <taxon>Alphaproteobacteria</taxon>
        <taxon>Hyphomicrobiales</taxon>
        <taxon>Stappiaceae</taxon>
        <taxon>Pseudovibrio</taxon>
    </lineage>
</organism>
<name>A0A1I4BND6_9HYPH</name>
<evidence type="ECO:0000313" key="1">
    <source>
        <dbReference type="EMBL" id="SFK69361.1"/>
    </source>
</evidence>
<accession>A0A1I4BND6</accession>
<dbReference type="EMBL" id="FOSK01000008">
    <property type="protein sequence ID" value="SFK69361.1"/>
    <property type="molecule type" value="Genomic_DNA"/>
</dbReference>
<dbReference type="Pfam" id="PF17645">
    <property type="entry name" value="Amdase"/>
    <property type="match status" value="1"/>
</dbReference>
<dbReference type="NCBIfam" id="TIGR02990">
    <property type="entry name" value="ectoine_eutA"/>
    <property type="match status" value="1"/>
</dbReference>
<dbReference type="PIRSF" id="PIRSF015736">
    <property type="entry name" value="MI"/>
    <property type="match status" value="1"/>
</dbReference>
<evidence type="ECO:0000313" key="2">
    <source>
        <dbReference type="Proteomes" id="UP000199598"/>
    </source>
</evidence>
<proteinExistence type="predicted"/>
<dbReference type="Gene3D" id="3.40.50.12500">
    <property type="match status" value="1"/>
</dbReference>
<protein>
    <submittedName>
        <fullName evidence="1">Maleate isomerase</fullName>
    </submittedName>
</protein>
<dbReference type="PANTHER" id="PTHR40267">
    <property type="entry name" value="BLR3294 PROTEIN"/>
    <property type="match status" value="1"/>
</dbReference>
<dbReference type="InterPro" id="IPR053714">
    <property type="entry name" value="Iso_Racemase_Enz_sf"/>
</dbReference>
<sequence>MVFDCRPKASLVEANFDARSVNKRIGLIVLATDHTSEGDFARMCDPDQIGIYANRITYQNPGTRANLLATGPRLTEAASQILPGDALDVIAYSCTAASVVLGNAVVGDYLKAGKSDTPFVTPSSAAFDALEALDAKRISVLTPYSASISQEVFQYFADNGLQIASANYLGVDDDREIARLSESTIIEAACAAMEPSADALFISCTGLRAAVCIQRIEDRIGKPAVTSNQAMIWRCLQHLDSEQVVHGFGHLFQHPIKDRMSAQ</sequence>
<dbReference type="GO" id="GO:0016853">
    <property type="term" value="F:isomerase activity"/>
    <property type="evidence" value="ECO:0007669"/>
    <property type="project" value="UniProtKB-KW"/>
</dbReference>
<dbReference type="Proteomes" id="UP000199598">
    <property type="component" value="Unassembled WGS sequence"/>
</dbReference>
<dbReference type="InterPro" id="IPR014332">
    <property type="entry name" value="Ectoine_EutA"/>
</dbReference>
<gene>
    <name evidence="1" type="ORF">SAMN04488518_10811</name>
</gene>
<keyword evidence="1" id="KW-0413">Isomerase</keyword>
<dbReference type="PANTHER" id="PTHR40267:SF1">
    <property type="entry name" value="BLR3294 PROTEIN"/>
    <property type="match status" value="1"/>
</dbReference>
<comment type="caution">
    <text evidence="1">The sequence shown here is derived from an EMBL/GenBank/DDBJ whole genome shotgun (WGS) entry which is preliminary data.</text>
</comment>
<dbReference type="RefSeq" id="WP_093520773.1">
    <property type="nucleotide sequence ID" value="NZ_FOSK01000008.1"/>
</dbReference>
<reference evidence="1 2" key="1">
    <citation type="submission" date="2016-10" db="EMBL/GenBank/DDBJ databases">
        <authorList>
            <person name="Varghese N."/>
            <person name="Submissions S."/>
        </authorList>
    </citation>
    <scope>NUCLEOTIDE SEQUENCE [LARGE SCALE GENOMIC DNA]</scope>
    <source>
        <strain evidence="1 2">DSM 16392</strain>
    </source>
</reference>
<keyword evidence="2" id="KW-1185">Reference proteome</keyword>